<gene>
    <name evidence="1" type="ORF">N479_20755</name>
</gene>
<sequence>MKSQHGWLFLPELCQAALLYASLFDWVSMHAN</sequence>
<accession>A0A0F6A962</accession>
<evidence type="ECO:0000313" key="2">
    <source>
        <dbReference type="Proteomes" id="UP000033434"/>
    </source>
</evidence>
<reference evidence="1 2" key="1">
    <citation type="journal article" date="2015" name="BMC Genomics">
        <title>Genome mining reveals unlocked bioactive potential of marine Gram-negative bacteria.</title>
        <authorList>
            <person name="Machado H."/>
            <person name="Sonnenschein E.C."/>
            <person name="Melchiorsen J."/>
            <person name="Gram L."/>
        </authorList>
    </citation>
    <scope>NUCLEOTIDE SEQUENCE [LARGE SCALE GENOMIC DNA]</scope>
    <source>
        <strain evidence="1 2">S4054</strain>
    </source>
</reference>
<name>A0A0F6A962_9GAMM</name>
<dbReference type="EMBL" id="AUXW01000174">
    <property type="protein sequence ID" value="KKE81929.1"/>
    <property type="molecule type" value="Genomic_DNA"/>
</dbReference>
<protein>
    <submittedName>
        <fullName evidence="1">Uncharacterized protein</fullName>
    </submittedName>
</protein>
<comment type="caution">
    <text evidence="1">The sequence shown here is derived from an EMBL/GenBank/DDBJ whole genome shotgun (WGS) entry which is preliminary data.</text>
</comment>
<dbReference type="Proteomes" id="UP000033434">
    <property type="component" value="Unassembled WGS sequence"/>
</dbReference>
<proteinExistence type="predicted"/>
<evidence type="ECO:0000313" key="1">
    <source>
        <dbReference type="EMBL" id="KKE81929.1"/>
    </source>
</evidence>
<dbReference type="AlphaFoldDB" id="A0A0F6A962"/>
<organism evidence="1 2">
    <name type="scientific">Pseudoalteromonas luteoviolacea S4054</name>
    <dbReference type="NCBI Taxonomy" id="1129367"/>
    <lineage>
        <taxon>Bacteria</taxon>
        <taxon>Pseudomonadati</taxon>
        <taxon>Pseudomonadota</taxon>
        <taxon>Gammaproteobacteria</taxon>
        <taxon>Alteromonadales</taxon>
        <taxon>Pseudoalteromonadaceae</taxon>
        <taxon>Pseudoalteromonas</taxon>
    </lineage>
</organism>